<protein>
    <submittedName>
        <fullName evidence="2">Uncharacterized protein</fullName>
    </submittedName>
</protein>
<evidence type="ECO:0000256" key="1">
    <source>
        <dbReference type="SAM" id="Phobius"/>
    </source>
</evidence>
<gene>
    <name evidence="2" type="ORF">RQP52_28035</name>
</gene>
<accession>A0ABU3RL59</accession>
<keyword evidence="1" id="KW-1133">Transmembrane helix</keyword>
<keyword evidence="3" id="KW-1185">Reference proteome</keyword>
<name>A0ABU3RL59_9BACL</name>
<keyword evidence="1" id="KW-0472">Membrane</keyword>
<evidence type="ECO:0000313" key="3">
    <source>
        <dbReference type="Proteomes" id="UP001260980"/>
    </source>
</evidence>
<feature type="transmembrane region" description="Helical" evidence="1">
    <location>
        <begin position="77"/>
        <end position="98"/>
    </location>
</feature>
<organism evidence="2 3">
    <name type="scientific">Paenibacillus violae</name>
    <dbReference type="NCBI Taxonomy" id="3077234"/>
    <lineage>
        <taxon>Bacteria</taxon>
        <taxon>Bacillati</taxon>
        <taxon>Bacillota</taxon>
        <taxon>Bacilli</taxon>
        <taxon>Bacillales</taxon>
        <taxon>Paenibacillaceae</taxon>
        <taxon>Paenibacillus</taxon>
    </lineage>
</organism>
<sequence length="99" mass="11129">MNTMKFTAYWLFNIVLGIPTPYVLIYMIFGFYGFMAPSSTEQKYMATGALLLYLLVWLFGNLLTLRKEDRATKLGMLALSPLPIAITAYCGFKLIAALS</sequence>
<dbReference type="Proteomes" id="UP001260980">
    <property type="component" value="Unassembled WGS sequence"/>
</dbReference>
<feature type="transmembrane region" description="Helical" evidence="1">
    <location>
        <begin position="7"/>
        <end position="32"/>
    </location>
</feature>
<keyword evidence="1" id="KW-0812">Transmembrane</keyword>
<reference evidence="2 3" key="1">
    <citation type="submission" date="2023-10" db="EMBL/GenBank/DDBJ databases">
        <title>Paenibacillus strain PFR10 Genome sequencing and assembly.</title>
        <authorList>
            <person name="Kim I."/>
        </authorList>
    </citation>
    <scope>NUCLEOTIDE SEQUENCE [LARGE SCALE GENOMIC DNA]</scope>
    <source>
        <strain evidence="2 3">PFR10</strain>
    </source>
</reference>
<evidence type="ECO:0000313" key="2">
    <source>
        <dbReference type="EMBL" id="MDU0204937.1"/>
    </source>
</evidence>
<dbReference type="EMBL" id="JAWCUD010000012">
    <property type="protein sequence ID" value="MDU0204937.1"/>
    <property type="molecule type" value="Genomic_DNA"/>
</dbReference>
<feature type="transmembrane region" description="Helical" evidence="1">
    <location>
        <begin position="44"/>
        <end position="65"/>
    </location>
</feature>
<comment type="caution">
    <text evidence="2">The sequence shown here is derived from an EMBL/GenBank/DDBJ whole genome shotgun (WGS) entry which is preliminary data.</text>
</comment>
<proteinExistence type="predicted"/>